<evidence type="ECO:0000259" key="10">
    <source>
        <dbReference type="Pfam" id="PF02355"/>
    </source>
</evidence>
<feature type="domain" description="Protein export membrane protein SecD/SecF C-terminal" evidence="10">
    <location>
        <begin position="313"/>
        <end position="480"/>
    </location>
</feature>
<sequence length="493" mass="53224">MPHWLPSKSLVLGLDLQGGVHLLLEVGTKELMAERYAGVAKSIKDALRKEKIRYSRVKSDSSGVSLAIVSDIGAGAAAQVLQKSLRNFSGQLDIKPSGSGMHIKFNTSTAQQMVSQAVEQSIEVVRKRVDVAGTAEILIQKQGEDMIVLQIPGFDDPQRVRSLLGKTAKLTFRWVEGIAKKEDSGQSTDSASVLAPYKQDGESYYMVKKETLLTGEDLLRAFPSQDERGLPAIGIEFTSQGGRVFAEVTDPSINKGKMFAIVLDEKVLMAPRISVHIQDGKGIITGGQYGFSVQEANDLSLLMRSGALPAPLKVVEEKVVGPGLGRDSIYLGGVATLIAIAAVCVFMLCAYSFFGIFAVIGVFFNLCFLMAALIYIGATLTLPGIAGIALTIGMAVDSNVLINERIKEEVRSGRRLISAIDSGHRKAMNTIIDSNATTLVGAFILYLLGTGTVQGFAVTLALGIITSMFTSIELTKFFIVLWLQRFNPKKLWI</sequence>
<feature type="domain" description="Protein translocase subunit SecDF P1" evidence="11">
    <location>
        <begin position="118"/>
        <end position="176"/>
    </location>
</feature>
<evidence type="ECO:0000313" key="14">
    <source>
        <dbReference type="Proteomes" id="UP001320209"/>
    </source>
</evidence>
<dbReference type="Gene3D" id="1.20.1640.10">
    <property type="entry name" value="Multidrug efflux transporter AcrB transmembrane domain"/>
    <property type="match status" value="1"/>
</dbReference>
<organism evidence="13 14">
    <name type="scientific">Candidatus Hydrogenosomobacter endosymbioticus</name>
    <dbReference type="NCBI Taxonomy" id="2558174"/>
    <lineage>
        <taxon>Bacteria</taxon>
        <taxon>Pseudomonadati</taxon>
        <taxon>Pseudomonadota</taxon>
        <taxon>Alphaproteobacteria</taxon>
        <taxon>Holosporales</taxon>
        <taxon>Holosporaceae</taxon>
        <taxon>Candidatus Hydrogenosomobacter</taxon>
    </lineage>
</organism>
<dbReference type="InterPro" id="IPR055344">
    <property type="entry name" value="SecD_SecF_C_bact"/>
</dbReference>
<dbReference type="Gene3D" id="3.30.70.3400">
    <property type="match status" value="2"/>
</dbReference>
<comment type="subunit">
    <text evidence="9">Forms a complex with SecF. Part of the essential Sec protein translocation apparatus which comprises SecA, SecYEG and auxiliary proteins SecDF-YajC and YidC.</text>
</comment>
<dbReference type="PANTHER" id="PTHR30081">
    <property type="entry name" value="PROTEIN-EXPORT MEMBRANE PROTEIN SEC"/>
    <property type="match status" value="1"/>
</dbReference>
<dbReference type="Pfam" id="PF22599">
    <property type="entry name" value="SecDF_P1_head"/>
    <property type="match status" value="1"/>
</dbReference>
<comment type="caution">
    <text evidence="9">Lacks conserved residue(s) required for the propagation of feature annotation.</text>
</comment>
<reference evidence="13" key="1">
    <citation type="submission" date="2021-10" db="EMBL/GenBank/DDBJ databases">
        <title>Genome Sequence of The Candidatus Hydrogeosomobacter endosymbioticus, an Intracellular Bacterial Symbiont of the Anaerobic Ciliate GW7.</title>
        <authorList>
            <person name="Shiohama Y."/>
            <person name="Shinzato N."/>
        </authorList>
    </citation>
    <scope>NUCLEOTIDE SEQUENCE [LARGE SCALE GENOMIC DNA]</scope>
    <source>
        <strain evidence="13">200920</strain>
    </source>
</reference>
<dbReference type="HAMAP" id="MF_01463_B">
    <property type="entry name" value="SecD_B"/>
    <property type="match status" value="1"/>
</dbReference>
<evidence type="ECO:0000256" key="3">
    <source>
        <dbReference type="ARBA" id="ARBA00022475"/>
    </source>
</evidence>
<evidence type="ECO:0000256" key="5">
    <source>
        <dbReference type="ARBA" id="ARBA00022927"/>
    </source>
</evidence>
<comment type="similarity">
    <text evidence="9">Belongs to the SecD/SecF family. SecD subfamily.</text>
</comment>
<keyword evidence="2 9" id="KW-0813">Transport</keyword>
<protein>
    <recommendedName>
        <fullName evidence="9">Protein translocase subunit SecD</fullName>
    </recommendedName>
</protein>
<keyword evidence="7 9" id="KW-0811">Translocation</keyword>
<dbReference type="Pfam" id="PF02355">
    <property type="entry name" value="SecD_SecF_C"/>
    <property type="match status" value="1"/>
</dbReference>
<gene>
    <name evidence="9 13" type="primary">secD</name>
    <name evidence="13" type="ORF">HYD_2620</name>
</gene>
<evidence type="ECO:0000313" key="13">
    <source>
        <dbReference type="EMBL" id="BDB96129.1"/>
    </source>
</evidence>
<keyword evidence="8 9" id="KW-0472">Membrane</keyword>
<feature type="transmembrane region" description="Helical" evidence="9">
    <location>
        <begin position="460"/>
        <end position="483"/>
    </location>
</feature>
<dbReference type="PANTHER" id="PTHR30081:SF1">
    <property type="entry name" value="PROTEIN TRANSLOCASE SUBUNIT SECD"/>
    <property type="match status" value="1"/>
</dbReference>
<comment type="subcellular location">
    <subcellularLocation>
        <location evidence="1 9">Cell membrane</location>
        <topology evidence="1 9">Multi-pass membrane protein</topology>
    </subcellularLocation>
</comment>
<dbReference type="Pfam" id="PF21760">
    <property type="entry name" value="SecD_1st"/>
    <property type="match status" value="1"/>
</dbReference>
<proteinExistence type="inferred from homology"/>
<feature type="transmembrane region" description="Helical" evidence="9">
    <location>
        <begin position="427"/>
        <end position="448"/>
    </location>
</feature>
<evidence type="ECO:0000256" key="7">
    <source>
        <dbReference type="ARBA" id="ARBA00023010"/>
    </source>
</evidence>
<feature type="domain" description="SecDF P1 head subdomain" evidence="12">
    <location>
        <begin position="199"/>
        <end position="310"/>
    </location>
</feature>
<dbReference type="EMBL" id="AP025225">
    <property type="protein sequence ID" value="BDB96129.1"/>
    <property type="molecule type" value="Genomic_DNA"/>
</dbReference>
<keyword evidence="4 9" id="KW-0812">Transmembrane</keyword>
<dbReference type="InterPro" id="IPR054384">
    <property type="entry name" value="SecDF_P1_head"/>
</dbReference>
<evidence type="ECO:0000256" key="6">
    <source>
        <dbReference type="ARBA" id="ARBA00022989"/>
    </source>
</evidence>
<evidence type="ECO:0000256" key="4">
    <source>
        <dbReference type="ARBA" id="ARBA00022692"/>
    </source>
</evidence>
<dbReference type="NCBIfam" id="TIGR00916">
    <property type="entry name" value="2A0604s01"/>
    <property type="match status" value="1"/>
</dbReference>
<feature type="transmembrane region" description="Helical" evidence="9">
    <location>
        <begin position="384"/>
        <end position="406"/>
    </location>
</feature>
<keyword evidence="14" id="KW-1185">Reference proteome</keyword>
<accession>A0ABN6L334</accession>
<keyword evidence="5 9" id="KW-0653">Protein transport</keyword>
<evidence type="ECO:0000256" key="2">
    <source>
        <dbReference type="ARBA" id="ARBA00022448"/>
    </source>
</evidence>
<dbReference type="InterPro" id="IPR048631">
    <property type="entry name" value="SecD_1st"/>
</dbReference>
<dbReference type="Proteomes" id="UP001320209">
    <property type="component" value="Chromosome"/>
</dbReference>
<dbReference type="NCBIfam" id="TIGR01129">
    <property type="entry name" value="secD"/>
    <property type="match status" value="1"/>
</dbReference>
<evidence type="ECO:0000259" key="11">
    <source>
        <dbReference type="Pfam" id="PF21760"/>
    </source>
</evidence>
<evidence type="ECO:0000259" key="12">
    <source>
        <dbReference type="Pfam" id="PF22599"/>
    </source>
</evidence>
<evidence type="ECO:0000256" key="8">
    <source>
        <dbReference type="ARBA" id="ARBA00023136"/>
    </source>
</evidence>
<dbReference type="InterPro" id="IPR048634">
    <property type="entry name" value="SecD_SecF_C"/>
</dbReference>
<comment type="function">
    <text evidence="9">Part of the Sec protein translocase complex. Interacts with the SecYEG preprotein conducting channel. SecDF uses the proton motive force (PMF) to complete protein translocation after the ATP-dependent function of SecA.</text>
</comment>
<dbReference type="InterPro" id="IPR022813">
    <property type="entry name" value="SecD/SecF_arch_bac"/>
</dbReference>
<keyword evidence="3 9" id="KW-1003">Cell membrane</keyword>
<feature type="transmembrane region" description="Helical" evidence="9">
    <location>
        <begin position="329"/>
        <end position="349"/>
    </location>
</feature>
<dbReference type="Gene3D" id="3.30.1360.200">
    <property type="match status" value="1"/>
</dbReference>
<keyword evidence="6 9" id="KW-1133">Transmembrane helix</keyword>
<feature type="transmembrane region" description="Helical" evidence="9">
    <location>
        <begin position="356"/>
        <end position="378"/>
    </location>
</feature>
<dbReference type="RefSeq" id="WP_236865594.1">
    <property type="nucleotide sequence ID" value="NZ_AP025225.1"/>
</dbReference>
<dbReference type="SUPFAM" id="SSF82866">
    <property type="entry name" value="Multidrug efflux transporter AcrB transmembrane domain"/>
    <property type="match status" value="1"/>
</dbReference>
<evidence type="ECO:0000256" key="9">
    <source>
        <dbReference type="HAMAP-Rule" id="MF_01463"/>
    </source>
</evidence>
<evidence type="ECO:0000256" key="1">
    <source>
        <dbReference type="ARBA" id="ARBA00004651"/>
    </source>
</evidence>
<name>A0ABN6L334_9PROT</name>
<dbReference type="InterPro" id="IPR005791">
    <property type="entry name" value="SecD"/>
</dbReference>